<keyword evidence="9" id="KW-0436">Ligase</keyword>
<name>A0A9C7GA07_9BACI</name>
<sequence>MEIKEIIENRRIIKKFKQDPVDLDLLKSWLQVATWAPNHRMTEPWEVLFLGPDTRAKLNHKTNFGQAPIAIAILSKHGSTEIEKNENMVAVSCFIQNFMLLAWSNGVGTSWSSIGVAQSVRKMLHVADDYEVVGIFGVGYPEEIPLVKNRTKIDNKITHLD</sequence>
<dbReference type="InterPro" id="IPR000415">
    <property type="entry name" value="Nitroreductase-like"/>
</dbReference>
<organism evidence="9 10">
    <name type="scientific">Pseudoneobacillus rhizosphaerae</name>
    <dbReference type="NCBI Taxonomy" id="2880968"/>
    <lineage>
        <taxon>Bacteria</taxon>
        <taxon>Bacillati</taxon>
        <taxon>Bacillota</taxon>
        <taxon>Bacilli</taxon>
        <taxon>Bacillales</taxon>
        <taxon>Bacillaceae</taxon>
        <taxon>Pseudoneobacillus</taxon>
    </lineage>
</organism>
<dbReference type="SUPFAM" id="SSF55469">
    <property type="entry name" value="FMN-dependent nitroreductase-like"/>
    <property type="match status" value="1"/>
</dbReference>
<dbReference type="AlphaFoldDB" id="A0A9C7GA07"/>
<dbReference type="GO" id="GO:0016491">
    <property type="term" value="F:oxidoreductase activity"/>
    <property type="evidence" value="ECO:0007669"/>
    <property type="project" value="UniProtKB-KW"/>
</dbReference>
<keyword evidence="4" id="KW-0288">FMN</keyword>
<protein>
    <submittedName>
        <fullName evidence="9">Bifunctional F420 biosynthesis protein FbiB</fullName>
        <ecNumber evidence="9">6.3.2.34</ecNumber>
    </submittedName>
</protein>
<reference evidence="9" key="1">
    <citation type="submission" date="2021-10" db="EMBL/GenBank/DDBJ databases">
        <authorList>
            <person name="Criscuolo A."/>
        </authorList>
    </citation>
    <scope>NUCLEOTIDE SEQUENCE</scope>
    <source>
        <strain evidence="9">CIP111885</strain>
    </source>
</reference>
<comment type="similarity">
    <text evidence="2">Belongs to the nitroreductase family.</text>
</comment>
<proteinExistence type="inferred from homology"/>
<keyword evidence="5" id="KW-0521">NADP</keyword>
<dbReference type="PANTHER" id="PTHR43821:SF1">
    <property type="entry name" value="NAD(P)H NITROREDUCTASE YDJA-RELATED"/>
    <property type="match status" value="1"/>
</dbReference>
<keyword evidence="6" id="KW-0560">Oxidoreductase</keyword>
<dbReference type="InterPro" id="IPR026021">
    <property type="entry name" value="YdjA-like"/>
</dbReference>
<dbReference type="PANTHER" id="PTHR43821">
    <property type="entry name" value="NAD(P)H NITROREDUCTASE YDJA-RELATED"/>
    <property type="match status" value="1"/>
</dbReference>
<evidence type="ECO:0000256" key="2">
    <source>
        <dbReference type="ARBA" id="ARBA00007118"/>
    </source>
</evidence>
<accession>A0A9C7GA07</accession>
<comment type="cofactor">
    <cofactor evidence="1">
        <name>FMN</name>
        <dbReference type="ChEBI" id="CHEBI:58210"/>
    </cofactor>
</comment>
<gene>
    <name evidence="9" type="primary">fbiB</name>
    <name evidence="9" type="ORF">NEOCIP111885_02436</name>
</gene>
<evidence type="ECO:0000256" key="5">
    <source>
        <dbReference type="ARBA" id="ARBA00022857"/>
    </source>
</evidence>
<evidence type="ECO:0000256" key="7">
    <source>
        <dbReference type="ARBA" id="ARBA00023027"/>
    </source>
</evidence>
<evidence type="ECO:0000256" key="4">
    <source>
        <dbReference type="ARBA" id="ARBA00022643"/>
    </source>
</evidence>
<feature type="domain" description="Nitroreductase" evidence="8">
    <location>
        <begin position="55"/>
        <end position="140"/>
    </location>
</feature>
<dbReference type="Pfam" id="PF00881">
    <property type="entry name" value="Nitroreductase"/>
    <property type="match status" value="1"/>
</dbReference>
<comment type="caution">
    <text evidence="9">The sequence shown here is derived from an EMBL/GenBank/DDBJ whole genome shotgun (WGS) entry which is preliminary data.</text>
</comment>
<keyword evidence="10" id="KW-1185">Reference proteome</keyword>
<dbReference type="CDD" id="cd02135">
    <property type="entry name" value="YdjA-like"/>
    <property type="match status" value="1"/>
</dbReference>
<evidence type="ECO:0000313" key="9">
    <source>
        <dbReference type="EMBL" id="CAG9608719.1"/>
    </source>
</evidence>
<dbReference type="GO" id="GO:0052619">
    <property type="term" value="F:coenzyme F420-1:gamma-L-glutamate ligase activity"/>
    <property type="evidence" value="ECO:0007669"/>
    <property type="project" value="UniProtKB-EC"/>
</dbReference>
<keyword evidence="3" id="KW-0285">Flavoprotein</keyword>
<dbReference type="Gene3D" id="3.40.109.10">
    <property type="entry name" value="NADH Oxidase"/>
    <property type="match status" value="1"/>
</dbReference>
<dbReference type="EC" id="6.3.2.34" evidence="9"/>
<dbReference type="InterPro" id="IPR052530">
    <property type="entry name" value="NAD(P)H_nitroreductase"/>
</dbReference>
<evidence type="ECO:0000256" key="6">
    <source>
        <dbReference type="ARBA" id="ARBA00023002"/>
    </source>
</evidence>
<evidence type="ECO:0000259" key="8">
    <source>
        <dbReference type="Pfam" id="PF00881"/>
    </source>
</evidence>
<evidence type="ECO:0000313" key="10">
    <source>
        <dbReference type="Proteomes" id="UP000789845"/>
    </source>
</evidence>
<evidence type="ECO:0000256" key="3">
    <source>
        <dbReference type="ARBA" id="ARBA00022630"/>
    </source>
</evidence>
<dbReference type="Proteomes" id="UP000789845">
    <property type="component" value="Unassembled WGS sequence"/>
</dbReference>
<keyword evidence="7" id="KW-0520">NAD</keyword>
<dbReference type="RefSeq" id="WP_230496963.1">
    <property type="nucleotide sequence ID" value="NZ_CAKJTG010000012.1"/>
</dbReference>
<dbReference type="EMBL" id="CAKJTG010000012">
    <property type="protein sequence ID" value="CAG9608719.1"/>
    <property type="molecule type" value="Genomic_DNA"/>
</dbReference>
<dbReference type="InterPro" id="IPR029479">
    <property type="entry name" value="Nitroreductase"/>
</dbReference>
<evidence type="ECO:0000256" key="1">
    <source>
        <dbReference type="ARBA" id="ARBA00001917"/>
    </source>
</evidence>